<reference evidence="2" key="1">
    <citation type="submission" date="2020-02" db="EMBL/GenBank/DDBJ databases">
        <authorList>
            <person name="Scholz U."/>
            <person name="Mascher M."/>
            <person name="Fiebig A."/>
        </authorList>
    </citation>
    <scope>NUCLEOTIDE SEQUENCE</scope>
</reference>
<proteinExistence type="predicted"/>
<accession>A0A7I8L4C0</accession>
<feature type="transmembrane region" description="Helical" evidence="1">
    <location>
        <begin position="7"/>
        <end position="28"/>
    </location>
</feature>
<keyword evidence="1" id="KW-0472">Membrane</keyword>
<gene>
    <name evidence="2" type="ORF">SI8410_11015300</name>
</gene>
<sequence>MLMVCSVYSFLLYNFFLLSLVFIGLYLLPVVQTHLP</sequence>
<dbReference type="AlphaFoldDB" id="A0A7I8L4C0"/>
<evidence type="ECO:0000313" key="3">
    <source>
        <dbReference type="Proteomes" id="UP000663760"/>
    </source>
</evidence>
<evidence type="ECO:0000313" key="2">
    <source>
        <dbReference type="EMBL" id="CAA7404622.1"/>
    </source>
</evidence>
<dbReference type="Proteomes" id="UP000663760">
    <property type="component" value="Chromosome 11"/>
</dbReference>
<protein>
    <submittedName>
        <fullName evidence="2">Uncharacterized protein</fullName>
    </submittedName>
</protein>
<evidence type="ECO:0000256" key="1">
    <source>
        <dbReference type="SAM" id="Phobius"/>
    </source>
</evidence>
<keyword evidence="1" id="KW-0812">Transmembrane</keyword>
<dbReference type="EMBL" id="LR746274">
    <property type="protein sequence ID" value="CAA7404622.1"/>
    <property type="molecule type" value="Genomic_DNA"/>
</dbReference>
<keyword evidence="1" id="KW-1133">Transmembrane helix</keyword>
<organism evidence="2 3">
    <name type="scientific">Spirodela intermedia</name>
    <name type="common">Intermediate duckweed</name>
    <dbReference type="NCBI Taxonomy" id="51605"/>
    <lineage>
        <taxon>Eukaryota</taxon>
        <taxon>Viridiplantae</taxon>
        <taxon>Streptophyta</taxon>
        <taxon>Embryophyta</taxon>
        <taxon>Tracheophyta</taxon>
        <taxon>Spermatophyta</taxon>
        <taxon>Magnoliopsida</taxon>
        <taxon>Liliopsida</taxon>
        <taxon>Araceae</taxon>
        <taxon>Lemnoideae</taxon>
        <taxon>Spirodela</taxon>
    </lineage>
</organism>
<keyword evidence="3" id="KW-1185">Reference proteome</keyword>
<name>A0A7I8L4C0_SPIIN</name>